<dbReference type="EMBL" id="JAENGY010002268">
    <property type="protein sequence ID" value="KAG6944832.1"/>
    <property type="molecule type" value="Genomic_DNA"/>
</dbReference>
<evidence type="ECO:0000313" key="1">
    <source>
        <dbReference type="EMBL" id="KAG6944832.1"/>
    </source>
</evidence>
<reference evidence="1" key="1">
    <citation type="submission" date="2021-01" db="EMBL/GenBank/DDBJ databases">
        <title>Phytophthora aleatoria, a newly-described species from Pinus radiata is distinct from Phytophthora cactorum isolates based on comparative genomics.</title>
        <authorList>
            <person name="Mcdougal R."/>
            <person name="Panda P."/>
            <person name="Williams N."/>
            <person name="Studholme D.J."/>
        </authorList>
    </citation>
    <scope>NUCLEOTIDE SEQUENCE</scope>
    <source>
        <strain evidence="1">NZFS 4037</strain>
    </source>
</reference>
<feature type="non-terminal residue" evidence="1">
    <location>
        <position position="1"/>
    </location>
</feature>
<keyword evidence="2" id="KW-1185">Reference proteome</keyword>
<name>A0A8J5I7J7_9STRA</name>
<gene>
    <name evidence="1" type="ORF">JG688_00016891</name>
</gene>
<comment type="caution">
    <text evidence="1">The sequence shown here is derived from an EMBL/GenBank/DDBJ whole genome shotgun (WGS) entry which is preliminary data.</text>
</comment>
<organism evidence="1 2">
    <name type="scientific">Phytophthora aleatoria</name>
    <dbReference type="NCBI Taxonomy" id="2496075"/>
    <lineage>
        <taxon>Eukaryota</taxon>
        <taxon>Sar</taxon>
        <taxon>Stramenopiles</taxon>
        <taxon>Oomycota</taxon>
        <taxon>Peronosporomycetes</taxon>
        <taxon>Peronosporales</taxon>
        <taxon>Peronosporaceae</taxon>
        <taxon>Phytophthora</taxon>
    </lineage>
</organism>
<sequence length="146" mass="16042">ASPPSAVVPTADVEIPVPDIAGVRASLGALRVSVVCTEELQTLHLNHAILQTCLPGRSSARGRLGPQTPDAANASSPFVLFGQHRYDLVQLESSQVALADCKIAFQERRDNSKEIEAVRLRHRNLQIRYYEAVEDFQNRIAGLETR</sequence>
<protein>
    <submittedName>
        <fullName evidence="1">Uncharacterized protein</fullName>
    </submittedName>
</protein>
<accession>A0A8J5I7J7</accession>
<dbReference type="Proteomes" id="UP000709295">
    <property type="component" value="Unassembled WGS sequence"/>
</dbReference>
<proteinExistence type="predicted"/>
<dbReference type="AlphaFoldDB" id="A0A8J5I7J7"/>
<evidence type="ECO:0000313" key="2">
    <source>
        <dbReference type="Proteomes" id="UP000709295"/>
    </source>
</evidence>